<evidence type="ECO:0000313" key="2">
    <source>
        <dbReference type="EMBL" id="GMM46486.1"/>
    </source>
</evidence>
<reference evidence="2 3" key="1">
    <citation type="journal article" date="2023" name="Elife">
        <title>Identification of key yeast species and microbe-microbe interactions impacting larval growth of Drosophila in the wild.</title>
        <authorList>
            <person name="Mure A."/>
            <person name="Sugiura Y."/>
            <person name="Maeda R."/>
            <person name="Honda K."/>
            <person name="Sakurai N."/>
            <person name="Takahashi Y."/>
            <person name="Watada M."/>
            <person name="Katoh T."/>
            <person name="Gotoh A."/>
            <person name="Gotoh Y."/>
            <person name="Taniguchi I."/>
            <person name="Nakamura K."/>
            <person name="Hayashi T."/>
            <person name="Katayama T."/>
            <person name="Uemura T."/>
            <person name="Hattori Y."/>
        </authorList>
    </citation>
    <scope>NUCLEOTIDE SEQUENCE [LARGE SCALE GENOMIC DNA]</scope>
    <source>
        <strain evidence="2 3">PK-24</strain>
    </source>
</reference>
<evidence type="ECO:0000256" key="1">
    <source>
        <dbReference type="SAM" id="SignalP"/>
    </source>
</evidence>
<sequence>MLLINLLTFFSYILFTNASPANPKLLQAFLDCLKFNNATNYGLSVENNGYLSLAPLNPQLPANSTPFRICDPMFGLGFYASFDNGYHTYHDGKNLKDIENFTGDQLVELGVVSRDVDVPEINNIMANILSSLDAGVVNMDNVGELLGKPSI</sequence>
<evidence type="ECO:0000313" key="3">
    <source>
        <dbReference type="Proteomes" id="UP001378960"/>
    </source>
</evidence>
<proteinExistence type="predicted"/>
<feature type="chain" id="PRO_5043562876" evidence="1">
    <location>
        <begin position="19"/>
        <end position="151"/>
    </location>
</feature>
<protein>
    <submittedName>
        <fullName evidence="2">Uncharacterized protein</fullName>
    </submittedName>
</protein>
<keyword evidence="1" id="KW-0732">Signal</keyword>
<gene>
    <name evidence="2" type="ORF">DAPK24_030610</name>
</gene>
<accession>A0AAV5R4P1</accession>
<dbReference type="Proteomes" id="UP001378960">
    <property type="component" value="Unassembled WGS sequence"/>
</dbReference>
<dbReference type="EMBL" id="BTGB01000003">
    <property type="protein sequence ID" value="GMM46486.1"/>
    <property type="molecule type" value="Genomic_DNA"/>
</dbReference>
<keyword evidence="3" id="KW-1185">Reference proteome</keyword>
<organism evidence="2 3">
    <name type="scientific">Pichia kluyveri</name>
    <name type="common">Yeast</name>
    <dbReference type="NCBI Taxonomy" id="36015"/>
    <lineage>
        <taxon>Eukaryota</taxon>
        <taxon>Fungi</taxon>
        <taxon>Dikarya</taxon>
        <taxon>Ascomycota</taxon>
        <taxon>Saccharomycotina</taxon>
        <taxon>Pichiomycetes</taxon>
        <taxon>Pichiales</taxon>
        <taxon>Pichiaceae</taxon>
        <taxon>Pichia</taxon>
    </lineage>
</organism>
<feature type="signal peptide" evidence="1">
    <location>
        <begin position="1"/>
        <end position="18"/>
    </location>
</feature>
<dbReference type="AlphaFoldDB" id="A0AAV5R4P1"/>
<name>A0AAV5R4P1_PICKL</name>
<comment type="caution">
    <text evidence="2">The sequence shown here is derived from an EMBL/GenBank/DDBJ whole genome shotgun (WGS) entry which is preliminary data.</text>
</comment>